<dbReference type="AlphaFoldDB" id="C0QPW3"/>
<reference evidence="1 2" key="1">
    <citation type="journal article" date="2009" name="J. Bacteriol.">
        <title>Complete and draft genome sequences of six members of the Aquificales.</title>
        <authorList>
            <person name="Reysenbach A.L."/>
            <person name="Hamamura N."/>
            <person name="Podar M."/>
            <person name="Griffiths E."/>
            <person name="Ferreira S."/>
            <person name="Hochstein R."/>
            <person name="Heidelberg J."/>
            <person name="Johnson J."/>
            <person name="Mead D."/>
            <person name="Pohorille A."/>
            <person name="Sarmiento M."/>
            <person name="Schweighofer K."/>
            <person name="Seshadri R."/>
            <person name="Voytek M.A."/>
        </authorList>
    </citation>
    <scope>NUCLEOTIDE SEQUENCE [LARGE SCALE GENOMIC DNA]</scope>
    <source>
        <strain evidence="2">DSM 14350 / EX-H1</strain>
    </source>
</reference>
<sequence>MVYIPSDKGGTGYREVSDQELDSISGRGFITGGKIIIDFGSKKVILWDEIELGTKGGNK</sequence>
<dbReference type="STRING" id="123214.PERMA_0922"/>
<dbReference type="KEGG" id="pmx:PERMA_0922"/>
<evidence type="ECO:0000313" key="2">
    <source>
        <dbReference type="Proteomes" id="UP000001366"/>
    </source>
</evidence>
<dbReference type="Proteomes" id="UP000001366">
    <property type="component" value="Chromosome"/>
</dbReference>
<dbReference type="EMBL" id="CP001230">
    <property type="protein sequence ID" value="ACO04223.1"/>
    <property type="molecule type" value="Genomic_DNA"/>
</dbReference>
<accession>C0QPW3</accession>
<proteinExistence type="predicted"/>
<dbReference type="PaxDb" id="123214-PERMA_0922"/>
<protein>
    <submittedName>
        <fullName evidence="1">Uncharacterized protein</fullName>
    </submittedName>
</protein>
<gene>
    <name evidence="1" type="ordered locus">PERMA_0922</name>
</gene>
<evidence type="ECO:0000313" key="1">
    <source>
        <dbReference type="EMBL" id="ACO04223.1"/>
    </source>
</evidence>
<dbReference type="HOGENOM" id="CLU_2956558_0_0_0"/>
<name>C0QPW3_PERMH</name>
<organism evidence="1 2">
    <name type="scientific">Persephonella marina (strain DSM 14350 / EX-H1)</name>
    <dbReference type="NCBI Taxonomy" id="123214"/>
    <lineage>
        <taxon>Bacteria</taxon>
        <taxon>Pseudomonadati</taxon>
        <taxon>Aquificota</taxon>
        <taxon>Aquificia</taxon>
        <taxon>Aquificales</taxon>
        <taxon>Hydrogenothermaceae</taxon>
        <taxon>Persephonella</taxon>
    </lineage>
</organism>
<keyword evidence="2" id="KW-1185">Reference proteome</keyword>